<evidence type="ECO:0000313" key="3">
    <source>
        <dbReference type="Proteomes" id="UP000050902"/>
    </source>
</evidence>
<gene>
    <name evidence="2" type="ORF">ABB22_02965</name>
</gene>
<dbReference type="InterPro" id="IPR045500">
    <property type="entry name" value="DUF6491"/>
</dbReference>
<dbReference type="EMBL" id="LDJG01000003">
    <property type="protein sequence ID" value="KRG60332.1"/>
    <property type="molecule type" value="Genomic_DNA"/>
</dbReference>
<comment type="caution">
    <text evidence="2">The sequence shown here is derived from an EMBL/GenBank/DDBJ whole genome shotgun (WGS) entry which is preliminary data.</text>
</comment>
<dbReference type="Pfam" id="PF20101">
    <property type="entry name" value="DUF6491"/>
    <property type="match status" value="1"/>
</dbReference>
<dbReference type="Proteomes" id="UP000050902">
    <property type="component" value="Unassembled WGS sequence"/>
</dbReference>
<feature type="chain" id="PRO_5046107292" description="Lipoprotein" evidence="1">
    <location>
        <begin position="16"/>
        <end position="154"/>
    </location>
</feature>
<organism evidence="2 3">
    <name type="scientific">Stenotrophomonas nitritireducens</name>
    <dbReference type="NCBI Taxonomy" id="83617"/>
    <lineage>
        <taxon>Bacteria</taxon>
        <taxon>Pseudomonadati</taxon>
        <taxon>Pseudomonadota</taxon>
        <taxon>Gammaproteobacteria</taxon>
        <taxon>Lysobacterales</taxon>
        <taxon>Lysobacteraceae</taxon>
        <taxon>Stenotrophomonas</taxon>
    </lineage>
</organism>
<dbReference type="PROSITE" id="PS51257">
    <property type="entry name" value="PROKAR_LIPOPROTEIN"/>
    <property type="match status" value="1"/>
</dbReference>
<sequence length="154" mass="16331">MKRLAIALFAAAALAGCATTGKLSSSERLELYRAHAGAPVRDFQYFGSLNGWTELGDSALAVWTKPSEAWLLSLSGPCMDLSYAPAIGVTSMMGRVSAKFDRVIVRSGSPGMAPIPCRIDSIQPLDVKALRASEKELRDAKVEARAEDQGSGGN</sequence>
<evidence type="ECO:0000313" key="2">
    <source>
        <dbReference type="EMBL" id="KRG60332.1"/>
    </source>
</evidence>
<dbReference type="RefSeq" id="WP_055769383.1">
    <property type="nucleotide sequence ID" value="NZ_JAFKME010000010.1"/>
</dbReference>
<evidence type="ECO:0000256" key="1">
    <source>
        <dbReference type="SAM" id="SignalP"/>
    </source>
</evidence>
<accession>A0ABR5NNM4</accession>
<proteinExistence type="predicted"/>
<reference evidence="2 3" key="1">
    <citation type="submission" date="2015-05" db="EMBL/GenBank/DDBJ databases">
        <title>Genome sequencing and analysis of members of genus Stenotrophomonas.</title>
        <authorList>
            <person name="Patil P.P."/>
            <person name="Midha S."/>
            <person name="Patil P.B."/>
        </authorList>
    </citation>
    <scope>NUCLEOTIDE SEQUENCE [LARGE SCALE GENOMIC DNA]</scope>
    <source>
        <strain evidence="2 3">DSM 12575</strain>
    </source>
</reference>
<keyword evidence="1" id="KW-0732">Signal</keyword>
<keyword evidence="3" id="KW-1185">Reference proteome</keyword>
<evidence type="ECO:0008006" key="4">
    <source>
        <dbReference type="Google" id="ProtNLM"/>
    </source>
</evidence>
<name>A0ABR5NNM4_9GAMM</name>
<protein>
    <recommendedName>
        <fullName evidence="4">Lipoprotein</fullName>
    </recommendedName>
</protein>
<feature type="signal peptide" evidence="1">
    <location>
        <begin position="1"/>
        <end position="15"/>
    </location>
</feature>